<dbReference type="HAMAP" id="MF_00052_B">
    <property type="entry name" value="RNase_HII_B"/>
    <property type="match status" value="1"/>
</dbReference>
<feature type="compositionally biased region" description="Basic residues" evidence="13">
    <location>
        <begin position="301"/>
        <end position="311"/>
    </location>
</feature>
<organism evidence="16">
    <name type="scientific">Chlorella variabilis</name>
    <name type="common">Green alga</name>
    <dbReference type="NCBI Taxonomy" id="554065"/>
    <lineage>
        <taxon>Eukaryota</taxon>
        <taxon>Viridiplantae</taxon>
        <taxon>Chlorophyta</taxon>
        <taxon>core chlorophytes</taxon>
        <taxon>Trebouxiophyceae</taxon>
        <taxon>Chlorellales</taxon>
        <taxon>Chlorellaceae</taxon>
        <taxon>Chlorella clade</taxon>
        <taxon>Chlorella</taxon>
    </lineage>
</organism>
<dbReference type="GO" id="GO:0003723">
    <property type="term" value="F:RNA binding"/>
    <property type="evidence" value="ECO:0007669"/>
    <property type="project" value="UniProtKB-UniRule"/>
</dbReference>
<dbReference type="InterPro" id="IPR036397">
    <property type="entry name" value="RNaseH_sf"/>
</dbReference>
<keyword evidence="10" id="KW-0464">Manganese</keyword>
<comment type="subcellular location">
    <subcellularLocation>
        <location evidence="3">Cytoplasm</location>
    </subcellularLocation>
</comment>
<dbReference type="GO" id="GO:0004523">
    <property type="term" value="F:RNA-DNA hybrid ribonuclease activity"/>
    <property type="evidence" value="ECO:0007669"/>
    <property type="project" value="UniProtKB-UniRule"/>
</dbReference>
<evidence type="ECO:0000256" key="8">
    <source>
        <dbReference type="ARBA" id="ARBA00022759"/>
    </source>
</evidence>
<reference evidence="15 16" key="1">
    <citation type="journal article" date="2010" name="Plant Cell">
        <title>The Chlorella variabilis NC64A genome reveals adaptation to photosymbiosis, coevolution with viruses, and cryptic sex.</title>
        <authorList>
            <person name="Blanc G."/>
            <person name="Duncan G."/>
            <person name="Agarkova I."/>
            <person name="Borodovsky M."/>
            <person name="Gurnon J."/>
            <person name="Kuo A."/>
            <person name="Lindquist E."/>
            <person name="Lucas S."/>
            <person name="Pangilinan J."/>
            <person name="Polle J."/>
            <person name="Salamov A."/>
            <person name="Terry A."/>
            <person name="Yamada T."/>
            <person name="Dunigan D.D."/>
            <person name="Grigoriev I.V."/>
            <person name="Claverie J.M."/>
            <person name="Van Etten J.L."/>
        </authorList>
    </citation>
    <scope>NUCLEOTIDE SEQUENCE [LARGE SCALE GENOMIC DNA]</scope>
    <source>
        <strain evidence="15 16">NC64A</strain>
    </source>
</reference>
<evidence type="ECO:0000256" key="6">
    <source>
        <dbReference type="ARBA" id="ARBA00022722"/>
    </source>
</evidence>
<evidence type="ECO:0000256" key="4">
    <source>
        <dbReference type="ARBA" id="ARBA00007383"/>
    </source>
</evidence>
<dbReference type="NCBIfam" id="NF000594">
    <property type="entry name" value="PRK00015.1-1"/>
    <property type="match status" value="1"/>
</dbReference>
<keyword evidence="6 11" id="KW-0540">Nuclease</keyword>
<dbReference type="Gene3D" id="3.30.420.10">
    <property type="entry name" value="Ribonuclease H-like superfamily/Ribonuclease H"/>
    <property type="match status" value="1"/>
</dbReference>
<feature type="compositionally biased region" description="Low complexity" evidence="13">
    <location>
        <begin position="20"/>
        <end position="34"/>
    </location>
</feature>
<dbReference type="GeneID" id="17355077"/>
<dbReference type="RefSeq" id="XP_005847862.1">
    <property type="nucleotide sequence ID" value="XM_005847800.1"/>
</dbReference>
<sequence>MSAAAALRRQTRGSRLRLGAAAEVPPAADQAAVEQPRKRQRKAAAVVDAADEAAPATAAAEEAAPARKAGGKAKAAGGGPSREFERELWQQGYARVAGVDEAGRGPLAGPVVAAACVVPEHVDIAGMDDSKKLSAQQREALYAQLTGHPDVLWAACVVEAEEIDAINILQAALKAMEGAAAGLTAQPDFLLVDGNRLPKRSRPIVKGDSKSYCIAAASVIAKVTRDRLMEQHHEHWPQYNFAGHKGYCVPEHVEAIRQHGPCPVHRRTFAPTRLWFPVGQADEGEAGSKAGSKEKNSKWQPKGKSKKAPAK</sequence>
<comment type="cofactor">
    <cofactor evidence="11">
        <name>Mn(2+)</name>
        <dbReference type="ChEBI" id="CHEBI:29035"/>
    </cofactor>
    <cofactor evidence="11">
        <name>Mg(2+)</name>
        <dbReference type="ChEBI" id="CHEBI:18420"/>
    </cofactor>
    <text evidence="11">Manganese or magnesium. Binds 1 divalent metal ion per monomer in the absence of substrate. May bind a second metal ion after substrate binding.</text>
</comment>
<proteinExistence type="inferred from homology"/>
<feature type="binding site" evidence="11">
    <location>
        <position position="101"/>
    </location>
    <ligand>
        <name>a divalent metal cation</name>
        <dbReference type="ChEBI" id="CHEBI:60240"/>
    </ligand>
</feature>
<comment type="similarity">
    <text evidence="4 12">Belongs to the RNase HII family.</text>
</comment>
<dbReference type="InterPro" id="IPR012337">
    <property type="entry name" value="RNaseH-like_sf"/>
</dbReference>
<comment type="function">
    <text evidence="2 12">Endonuclease that specifically degrades the RNA of RNA-DNA hybrids.</text>
</comment>
<dbReference type="STRING" id="554065.E1ZF14"/>
<evidence type="ECO:0000259" key="14">
    <source>
        <dbReference type="PROSITE" id="PS51975"/>
    </source>
</evidence>
<dbReference type="CDD" id="cd07182">
    <property type="entry name" value="RNase_HII_bacteria_HII_like"/>
    <property type="match status" value="1"/>
</dbReference>
<dbReference type="AlphaFoldDB" id="E1ZF14"/>
<evidence type="ECO:0000256" key="7">
    <source>
        <dbReference type="ARBA" id="ARBA00022723"/>
    </source>
</evidence>
<feature type="domain" description="RNase H type-2" evidence="14">
    <location>
        <begin position="94"/>
        <end position="281"/>
    </location>
</feature>
<evidence type="ECO:0000256" key="13">
    <source>
        <dbReference type="SAM" id="MobiDB-lite"/>
    </source>
</evidence>
<dbReference type="Pfam" id="PF01351">
    <property type="entry name" value="RNase_HII"/>
    <property type="match status" value="1"/>
</dbReference>
<name>E1ZF14_CHLVA</name>
<dbReference type="GO" id="GO:0043137">
    <property type="term" value="P:DNA replication, removal of RNA primer"/>
    <property type="evidence" value="ECO:0007669"/>
    <property type="project" value="TreeGrafter"/>
</dbReference>
<feature type="binding site" evidence="11">
    <location>
        <position position="193"/>
    </location>
    <ligand>
        <name>a divalent metal cation</name>
        <dbReference type="ChEBI" id="CHEBI:60240"/>
    </ligand>
</feature>
<dbReference type="GO" id="GO:0046872">
    <property type="term" value="F:metal ion binding"/>
    <property type="evidence" value="ECO:0007669"/>
    <property type="project" value="UniProtKB-KW"/>
</dbReference>
<dbReference type="EC" id="3.1.26.4" evidence="12"/>
<evidence type="ECO:0000256" key="1">
    <source>
        <dbReference type="ARBA" id="ARBA00000077"/>
    </source>
</evidence>
<accession>E1ZF14</accession>
<dbReference type="Proteomes" id="UP000008141">
    <property type="component" value="Unassembled WGS sequence"/>
</dbReference>
<dbReference type="InterPro" id="IPR001352">
    <property type="entry name" value="RNase_HII/HIII"/>
</dbReference>
<dbReference type="SUPFAM" id="SSF53098">
    <property type="entry name" value="Ribonuclease H-like"/>
    <property type="match status" value="1"/>
</dbReference>
<dbReference type="GO" id="GO:0006298">
    <property type="term" value="P:mismatch repair"/>
    <property type="evidence" value="ECO:0007669"/>
    <property type="project" value="TreeGrafter"/>
</dbReference>
<dbReference type="GO" id="GO:0032299">
    <property type="term" value="C:ribonuclease H2 complex"/>
    <property type="evidence" value="ECO:0007669"/>
    <property type="project" value="TreeGrafter"/>
</dbReference>
<evidence type="ECO:0000256" key="9">
    <source>
        <dbReference type="ARBA" id="ARBA00022801"/>
    </source>
</evidence>
<dbReference type="NCBIfam" id="NF000595">
    <property type="entry name" value="PRK00015.1-3"/>
    <property type="match status" value="1"/>
</dbReference>
<dbReference type="InParanoid" id="E1ZF14"/>
<keyword evidence="9 11" id="KW-0378">Hydrolase</keyword>
<evidence type="ECO:0000256" key="11">
    <source>
        <dbReference type="PROSITE-ProRule" id="PRU01319"/>
    </source>
</evidence>
<keyword evidence="16" id="KW-1185">Reference proteome</keyword>
<keyword evidence="5" id="KW-0963">Cytoplasm</keyword>
<dbReference type="KEGG" id="cvr:CHLNCDRAFT_23163"/>
<dbReference type="GO" id="GO:0005737">
    <property type="term" value="C:cytoplasm"/>
    <property type="evidence" value="ECO:0007669"/>
    <property type="project" value="UniProtKB-SubCell"/>
</dbReference>
<dbReference type="EMBL" id="GL433844">
    <property type="protein sequence ID" value="EFN55760.1"/>
    <property type="molecule type" value="Genomic_DNA"/>
</dbReference>
<evidence type="ECO:0000256" key="10">
    <source>
        <dbReference type="ARBA" id="ARBA00023211"/>
    </source>
</evidence>
<dbReference type="OMA" id="MEQHHEH"/>
<evidence type="ECO:0000256" key="12">
    <source>
        <dbReference type="RuleBase" id="RU003515"/>
    </source>
</evidence>
<protein>
    <recommendedName>
        <fullName evidence="12">Ribonuclease</fullName>
        <ecNumber evidence="12">3.1.26.4</ecNumber>
    </recommendedName>
</protein>
<dbReference type="InterPro" id="IPR024567">
    <property type="entry name" value="RNase_HII/HIII_dom"/>
</dbReference>
<evidence type="ECO:0000313" key="15">
    <source>
        <dbReference type="EMBL" id="EFN55760.1"/>
    </source>
</evidence>
<dbReference type="eggNOG" id="KOG2299">
    <property type="taxonomic scope" value="Eukaryota"/>
</dbReference>
<dbReference type="OrthoDB" id="7462577at2759"/>
<gene>
    <name evidence="15" type="ORF">CHLNCDRAFT_23163</name>
</gene>
<feature type="compositionally biased region" description="Low complexity" evidence="13">
    <location>
        <begin position="43"/>
        <end position="75"/>
    </location>
</feature>
<evidence type="ECO:0000256" key="3">
    <source>
        <dbReference type="ARBA" id="ARBA00004496"/>
    </source>
</evidence>
<feature type="binding site" evidence="11">
    <location>
        <position position="100"/>
    </location>
    <ligand>
        <name>a divalent metal cation</name>
        <dbReference type="ChEBI" id="CHEBI:60240"/>
    </ligand>
</feature>
<evidence type="ECO:0000313" key="16">
    <source>
        <dbReference type="Proteomes" id="UP000008141"/>
    </source>
</evidence>
<keyword evidence="7 11" id="KW-0479">Metal-binding</keyword>
<dbReference type="PROSITE" id="PS51975">
    <property type="entry name" value="RNASE_H_2"/>
    <property type="match status" value="1"/>
</dbReference>
<feature type="region of interest" description="Disordered" evidence="13">
    <location>
        <begin position="280"/>
        <end position="311"/>
    </location>
</feature>
<dbReference type="PANTHER" id="PTHR10954">
    <property type="entry name" value="RIBONUCLEASE H2 SUBUNIT A"/>
    <property type="match status" value="1"/>
</dbReference>
<dbReference type="InterPro" id="IPR022898">
    <property type="entry name" value="RNase_HII"/>
</dbReference>
<evidence type="ECO:0000256" key="5">
    <source>
        <dbReference type="ARBA" id="ARBA00022490"/>
    </source>
</evidence>
<dbReference type="PANTHER" id="PTHR10954:SF23">
    <property type="entry name" value="RIBONUCLEASE"/>
    <property type="match status" value="1"/>
</dbReference>
<evidence type="ECO:0000256" key="2">
    <source>
        <dbReference type="ARBA" id="ARBA00004065"/>
    </source>
</evidence>
<comment type="catalytic activity">
    <reaction evidence="1 11 12">
        <text>Endonucleolytic cleavage to 5'-phosphomonoester.</text>
        <dbReference type="EC" id="3.1.26.4"/>
    </reaction>
</comment>
<feature type="region of interest" description="Disordered" evidence="13">
    <location>
        <begin position="1"/>
        <end position="82"/>
    </location>
</feature>
<keyword evidence="8 11" id="KW-0255">Endonuclease</keyword>